<evidence type="ECO:0000313" key="3">
    <source>
        <dbReference type="Proteomes" id="UP000034913"/>
    </source>
</evidence>
<evidence type="ECO:0000313" key="2">
    <source>
        <dbReference type="EMBL" id="KKW27102.1"/>
    </source>
</evidence>
<feature type="domain" description="RNase H type-1" evidence="1">
    <location>
        <begin position="2"/>
        <end position="137"/>
    </location>
</feature>
<dbReference type="InterPro" id="IPR002156">
    <property type="entry name" value="RNaseH_domain"/>
</dbReference>
<dbReference type="EMBL" id="LCRB01000001">
    <property type="protein sequence ID" value="KKW27102.1"/>
    <property type="molecule type" value="Genomic_DNA"/>
</dbReference>
<gene>
    <name evidence="2" type="ORF">VF00_C0001G0037</name>
</gene>
<dbReference type="InterPro" id="IPR036397">
    <property type="entry name" value="RNaseH_sf"/>
</dbReference>
<sequence length="137" mass="15005">MNPVKLYLNTDGGARGNPGPAATGIVVTDASGKPIKTASRYLGTATNNQAEYLALVDGLKIAVKLKPTELVVRMDSELIVKQLKGEYRVKDAGLKPLFAQAQQLITQLSRVNFHHIRRELNKSADQLVNRTLDRHSS</sequence>
<protein>
    <submittedName>
        <fullName evidence="2">Ribonuclease H</fullName>
    </submittedName>
</protein>
<dbReference type="SUPFAM" id="SSF53098">
    <property type="entry name" value="Ribonuclease H-like"/>
    <property type="match status" value="1"/>
</dbReference>
<dbReference type="PATRIC" id="fig|1620414.3.peg.38"/>
<dbReference type="PANTHER" id="PTHR47723">
    <property type="entry name" value="OS05G0353850 PROTEIN"/>
    <property type="match status" value="1"/>
</dbReference>
<accession>A0A0G1ZGU3</accession>
<dbReference type="Pfam" id="PF13456">
    <property type="entry name" value="RVT_3"/>
    <property type="match status" value="1"/>
</dbReference>
<dbReference type="CDD" id="cd09279">
    <property type="entry name" value="RNase_HI_like"/>
    <property type="match status" value="1"/>
</dbReference>
<dbReference type="GO" id="GO:0004523">
    <property type="term" value="F:RNA-DNA hybrid ribonuclease activity"/>
    <property type="evidence" value="ECO:0007669"/>
    <property type="project" value="InterPro"/>
</dbReference>
<dbReference type="InterPro" id="IPR053151">
    <property type="entry name" value="RNase_H-like"/>
</dbReference>
<evidence type="ECO:0000259" key="1">
    <source>
        <dbReference type="PROSITE" id="PS50879"/>
    </source>
</evidence>
<organism evidence="2 3">
    <name type="scientific">candidate division Kazan bacterium GW2011_GWB1_52_7</name>
    <dbReference type="NCBI Taxonomy" id="1620414"/>
    <lineage>
        <taxon>Bacteria</taxon>
        <taxon>Bacteria division Kazan-3B-28</taxon>
    </lineage>
</organism>
<dbReference type="PANTHER" id="PTHR47723:SF19">
    <property type="entry name" value="POLYNUCLEOTIDYL TRANSFERASE, RIBONUCLEASE H-LIKE SUPERFAMILY PROTEIN"/>
    <property type="match status" value="1"/>
</dbReference>
<dbReference type="AlphaFoldDB" id="A0A0G1ZGU3"/>
<dbReference type="InterPro" id="IPR012337">
    <property type="entry name" value="RNaseH-like_sf"/>
</dbReference>
<dbReference type="GO" id="GO:0003676">
    <property type="term" value="F:nucleic acid binding"/>
    <property type="evidence" value="ECO:0007669"/>
    <property type="project" value="InterPro"/>
</dbReference>
<name>A0A0G1ZGU3_UNCK3</name>
<dbReference type="Proteomes" id="UP000034913">
    <property type="component" value="Unassembled WGS sequence"/>
</dbReference>
<comment type="caution">
    <text evidence="2">The sequence shown here is derived from an EMBL/GenBank/DDBJ whole genome shotgun (WGS) entry which is preliminary data.</text>
</comment>
<dbReference type="Gene3D" id="3.30.420.10">
    <property type="entry name" value="Ribonuclease H-like superfamily/Ribonuclease H"/>
    <property type="match status" value="1"/>
</dbReference>
<reference evidence="2 3" key="1">
    <citation type="journal article" date="2015" name="Nature">
        <title>rRNA introns, odd ribosomes, and small enigmatic genomes across a large radiation of phyla.</title>
        <authorList>
            <person name="Brown C.T."/>
            <person name="Hug L.A."/>
            <person name="Thomas B.C."/>
            <person name="Sharon I."/>
            <person name="Castelle C.J."/>
            <person name="Singh A."/>
            <person name="Wilkins M.J."/>
            <person name="Williams K.H."/>
            <person name="Banfield J.F."/>
        </authorList>
    </citation>
    <scope>NUCLEOTIDE SEQUENCE [LARGE SCALE GENOMIC DNA]</scope>
</reference>
<dbReference type="PROSITE" id="PS50879">
    <property type="entry name" value="RNASE_H_1"/>
    <property type="match status" value="1"/>
</dbReference>
<proteinExistence type="predicted"/>